<organism evidence="8 9">
    <name type="scientific">Brachyspira hyodysenteriae (strain ATCC 49526 / WA1)</name>
    <dbReference type="NCBI Taxonomy" id="565034"/>
    <lineage>
        <taxon>Bacteria</taxon>
        <taxon>Pseudomonadati</taxon>
        <taxon>Spirochaetota</taxon>
        <taxon>Spirochaetia</taxon>
        <taxon>Brachyspirales</taxon>
        <taxon>Brachyspiraceae</taxon>
        <taxon>Brachyspira</taxon>
    </lineage>
</organism>
<dbReference type="RefSeq" id="WP_012670123.1">
    <property type="nucleotide sequence ID" value="NC_012225.1"/>
</dbReference>
<evidence type="ECO:0000259" key="7">
    <source>
        <dbReference type="Pfam" id="PF02096"/>
    </source>
</evidence>
<dbReference type="InterPro" id="IPR000917">
    <property type="entry name" value="Sulfatase_N"/>
</dbReference>
<evidence type="ECO:0000256" key="4">
    <source>
        <dbReference type="ARBA" id="ARBA00023136"/>
    </source>
</evidence>
<dbReference type="AlphaFoldDB" id="A0A3B6V8G0"/>
<evidence type="ECO:0000259" key="6">
    <source>
        <dbReference type="Pfam" id="PF00884"/>
    </source>
</evidence>
<dbReference type="InterPro" id="IPR017850">
    <property type="entry name" value="Alkaline_phosphatase_core_sf"/>
</dbReference>
<evidence type="ECO:0000256" key="1">
    <source>
        <dbReference type="ARBA" id="ARBA00004141"/>
    </source>
</evidence>
<dbReference type="Proteomes" id="UP000001803">
    <property type="component" value="Chromosome"/>
</dbReference>
<proteinExistence type="inferred from homology"/>
<comment type="subcellular location">
    <subcellularLocation>
        <location evidence="1 5">Membrane</location>
        <topology evidence="1 5">Multi-pass membrane protein</topology>
    </subcellularLocation>
</comment>
<sequence>MIFFDIFYNIIIYPIEFIIEILFYLFSVEFKSSYGVSLFLLSLCINFLSLPLYNIAESWQAKERAIQDKMKPMIDNIKAVYKGDQRYLLIRTCQRINGYKTIYAFRGTLGLLIQIPFFMAAYNFVHSLSGLSGQSFLFIKDLSKPDALIHIGNISINLLPFLMTLFSLLAGFVYSRKLKFKESLPLYIVSLIFLLLLYNSPSGLLFYWTINCLFSFIKNIIIEFKLYEIFVRNRYKLLKAYNIFFIIVALLIVSLSLLSNIERKAYLTDFNEFRYFNGVYTCSAKVVYYSKIFRTSDIFGIKGNVEKIPNFVSELVFPPYNTINTIYVSIKSKENIEDPKYHNIEIYYKLYLKSYVINIFVLLLILLILFNLKNIFDFIFTGNSLKLFLENRNKLIFLSSSITAILSGIFILSSIISSSVQEFNEPFYLIINNLSISIGIFFFYPIFIYLLFQDDIKNYITLFYIFLIFIIFINVFIMVGNYGNINSNFSFDNAGLLISNYKDILLSIFYILICVSFLILVLKKNKIKLIINLYYIIFTVLVLSSVFNIFNISKEYNKLNNTEVYNDLPNNGKIFNLSKNGNNIFVFILDRAASFYWIDSFDRYPEYKDEFDGFVFFTNNVSYSATTVTISSLYGGYDNLPYEMSTNGIYNITNFHNKSLFMMPLSLEKYNYKSVMLEPTYANFSWIPDLSIFNGYSNIKAYNENSVVKYSINKYLGFTNINIDDFELEEQKSKSIRFSILRMIPVTLRYNFYDNNNWFLSSSIRVSHGMYKYAMLLYTKDFINIEDDGNYFNIIHSMITHPPLYINSDYLPYNNANELLINNEDLLRYKDDYSVEHFYANVAAMNCIIEFLNYLKENNLYDNTKIIIVSDHADNLNNDKFSDNISFASKFNALLMYKDFNSNGTIKLDGTFSTIADVPYLTTKHISGMTNVFNGKLITNDYKNNGVFILDMNSAGTSEQYSNRYNFDRWYYVKDNIFNINNWKKFEIDWKTGVSKEIELK</sequence>
<comment type="similarity">
    <text evidence="5">Belongs to the OXA1/ALB3/YidC family.</text>
</comment>
<name>A0A3B6V8G0_BRAHW</name>
<evidence type="ECO:0000313" key="9">
    <source>
        <dbReference type="Proteomes" id="UP000001803"/>
    </source>
</evidence>
<dbReference type="PANTHER" id="PTHR12428:SF65">
    <property type="entry name" value="CYTOCHROME C OXIDASE ASSEMBLY PROTEIN COX18, MITOCHONDRIAL"/>
    <property type="match status" value="1"/>
</dbReference>
<feature type="domain" description="Membrane insertase YidC/Oxa/ALB C-terminal" evidence="7">
    <location>
        <begin position="34"/>
        <end position="222"/>
    </location>
</feature>
<dbReference type="SUPFAM" id="SSF53649">
    <property type="entry name" value="Alkaline phosphatase-like"/>
    <property type="match status" value="1"/>
</dbReference>
<dbReference type="GO" id="GO:0005886">
    <property type="term" value="C:plasma membrane"/>
    <property type="evidence" value="ECO:0007669"/>
    <property type="project" value="TreeGrafter"/>
</dbReference>
<evidence type="ECO:0000313" key="8">
    <source>
        <dbReference type="EMBL" id="ACN83072.1"/>
    </source>
</evidence>
<dbReference type="KEGG" id="bhy:BHWA1_00576"/>
<evidence type="ECO:0000256" key="3">
    <source>
        <dbReference type="ARBA" id="ARBA00022989"/>
    </source>
</evidence>
<gene>
    <name evidence="8" type="ordered locus">BHWA1_00576</name>
</gene>
<dbReference type="InterPro" id="IPR028055">
    <property type="entry name" value="YidC/Oxa/ALB_C"/>
</dbReference>
<dbReference type="PANTHER" id="PTHR12428">
    <property type="entry name" value="OXA1"/>
    <property type="match status" value="1"/>
</dbReference>
<dbReference type="Pfam" id="PF02096">
    <property type="entry name" value="60KD_IMP"/>
    <property type="match status" value="1"/>
</dbReference>
<keyword evidence="3" id="KW-1133">Transmembrane helix</keyword>
<keyword evidence="4" id="KW-0472">Membrane</keyword>
<accession>A0A3B6V8G0</accession>
<dbReference type="GO" id="GO:0051205">
    <property type="term" value="P:protein insertion into membrane"/>
    <property type="evidence" value="ECO:0007669"/>
    <property type="project" value="TreeGrafter"/>
</dbReference>
<dbReference type="STRING" id="565034.BHWA1_00576"/>
<dbReference type="EMBL" id="CP001357">
    <property type="protein sequence ID" value="ACN83072.1"/>
    <property type="molecule type" value="Genomic_DNA"/>
</dbReference>
<dbReference type="Pfam" id="PF00884">
    <property type="entry name" value="Sulfatase"/>
    <property type="match status" value="1"/>
</dbReference>
<keyword evidence="2 5" id="KW-0812">Transmembrane</keyword>
<feature type="domain" description="Sulfatase N-terminal" evidence="6">
    <location>
        <begin position="612"/>
        <end position="878"/>
    </location>
</feature>
<protein>
    <submittedName>
        <fullName evidence="8">Inner membrane protein</fullName>
    </submittedName>
</protein>
<dbReference type="GO" id="GO:0032977">
    <property type="term" value="F:membrane insertase activity"/>
    <property type="evidence" value="ECO:0007669"/>
    <property type="project" value="InterPro"/>
</dbReference>
<dbReference type="Gene3D" id="3.40.720.10">
    <property type="entry name" value="Alkaline Phosphatase, subunit A"/>
    <property type="match status" value="1"/>
</dbReference>
<dbReference type="NCBIfam" id="TIGR03592">
    <property type="entry name" value="yidC_oxa1_cterm"/>
    <property type="match status" value="1"/>
</dbReference>
<dbReference type="InterPro" id="IPR001708">
    <property type="entry name" value="YidC/ALB3/OXA1/COX18"/>
</dbReference>
<evidence type="ECO:0000256" key="5">
    <source>
        <dbReference type="RuleBase" id="RU003945"/>
    </source>
</evidence>
<keyword evidence="9" id="KW-1185">Reference proteome</keyword>
<evidence type="ECO:0000256" key="2">
    <source>
        <dbReference type="ARBA" id="ARBA00022692"/>
    </source>
</evidence>
<reference evidence="8 9" key="1">
    <citation type="journal article" date="2009" name="PLoS ONE">
        <title>Genome sequence of the pathogenic intestinal spirochete Brachyspira hyodysenteriae reveals adaptations to its lifestyle in the porcine large intestine.</title>
        <authorList>
            <person name="Bellgard M.I."/>
            <person name="Wanchanthuek P."/>
            <person name="La T."/>
            <person name="Ryan K."/>
            <person name="Moolhuijzen P."/>
            <person name="Albertyn Z."/>
            <person name="Shaban B."/>
            <person name="Motro Y."/>
            <person name="Dunn D.S."/>
            <person name="Schibeci D."/>
            <person name="Hunter A."/>
            <person name="Barrero R."/>
            <person name="Phillips N.D."/>
            <person name="Hampson D.J."/>
        </authorList>
    </citation>
    <scope>NUCLEOTIDE SEQUENCE [LARGE SCALE GENOMIC DNA]</scope>
    <source>
        <strain evidence="9">ATCC 49526 / WA1</strain>
    </source>
</reference>